<dbReference type="InterPro" id="IPR050804">
    <property type="entry name" value="MCC"/>
</dbReference>
<feature type="domain" description="MATH" evidence="3">
    <location>
        <begin position="4"/>
        <end position="130"/>
    </location>
</feature>
<gene>
    <name evidence="5" type="primary">LOC108850148</name>
</gene>
<dbReference type="Proteomes" id="UP000504610">
    <property type="component" value="Unplaced"/>
</dbReference>
<reference evidence="5" key="1">
    <citation type="submission" date="2025-08" db="UniProtKB">
        <authorList>
            <consortium name="RefSeq"/>
        </authorList>
    </citation>
    <scope>IDENTIFICATION</scope>
    <source>
        <tissue evidence="5">Leaf</tissue>
    </source>
</reference>
<evidence type="ECO:0000256" key="2">
    <source>
        <dbReference type="SAM" id="Coils"/>
    </source>
</evidence>
<dbReference type="Gene3D" id="2.60.210.10">
    <property type="entry name" value="Apoptosis, Tumor Necrosis Factor Receptor Associated Protein 2, Chain A"/>
    <property type="match status" value="1"/>
</dbReference>
<dbReference type="RefSeq" id="XP_056852834.1">
    <property type="nucleotide sequence ID" value="XM_056996854.1"/>
</dbReference>
<protein>
    <submittedName>
        <fullName evidence="5">MATH domain and coiled-coil domain-containing protein At3g58210-like</fullName>
    </submittedName>
</protein>
<dbReference type="PROSITE" id="PS50144">
    <property type="entry name" value="MATH"/>
    <property type="match status" value="1"/>
</dbReference>
<evidence type="ECO:0000259" key="3">
    <source>
        <dbReference type="PROSITE" id="PS50144"/>
    </source>
</evidence>
<accession>A0A9W3CMY1</accession>
<dbReference type="CDD" id="cd00121">
    <property type="entry name" value="MATH"/>
    <property type="match status" value="1"/>
</dbReference>
<dbReference type="PANTHER" id="PTHR46236">
    <property type="entry name" value="TRAF-LIKE SUPERFAMILY PROTEIN"/>
    <property type="match status" value="1"/>
</dbReference>
<name>A0A9W3CMY1_RAPSA</name>
<dbReference type="KEGG" id="rsz:108850148"/>
<feature type="coiled-coil region" evidence="2">
    <location>
        <begin position="247"/>
        <end position="281"/>
    </location>
</feature>
<evidence type="ECO:0000256" key="1">
    <source>
        <dbReference type="ARBA" id="ARBA00023054"/>
    </source>
</evidence>
<dbReference type="Pfam" id="PF22486">
    <property type="entry name" value="MATH_2"/>
    <property type="match status" value="1"/>
</dbReference>
<organism evidence="4 5">
    <name type="scientific">Raphanus sativus</name>
    <name type="common">Radish</name>
    <name type="synonym">Raphanus raphanistrum var. sativus</name>
    <dbReference type="NCBI Taxonomy" id="3726"/>
    <lineage>
        <taxon>Eukaryota</taxon>
        <taxon>Viridiplantae</taxon>
        <taxon>Streptophyta</taxon>
        <taxon>Embryophyta</taxon>
        <taxon>Tracheophyta</taxon>
        <taxon>Spermatophyta</taxon>
        <taxon>Magnoliopsida</taxon>
        <taxon>eudicotyledons</taxon>
        <taxon>Gunneridae</taxon>
        <taxon>Pentapetalae</taxon>
        <taxon>rosids</taxon>
        <taxon>malvids</taxon>
        <taxon>Brassicales</taxon>
        <taxon>Brassicaceae</taxon>
        <taxon>Brassiceae</taxon>
        <taxon>Raphanus</taxon>
    </lineage>
</organism>
<keyword evidence="1 2" id="KW-0175">Coiled coil</keyword>
<dbReference type="SUPFAM" id="SSF49599">
    <property type="entry name" value="TRAF domain-like"/>
    <property type="match status" value="1"/>
</dbReference>
<dbReference type="SMART" id="SM00061">
    <property type="entry name" value="MATH"/>
    <property type="match status" value="1"/>
</dbReference>
<dbReference type="AlphaFoldDB" id="A0A9W3CMY1"/>
<keyword evidence="4" id="KW-1185">Reference proteome</keyword>
<evidence type="ECO:0000313" key="5">
    <source>
        <dbReference type="RefSeq" id="XP_056852834.1"/>
    </source>
</evidence>
<dbReference type="PANTHER" id="PTHR46236:SF11">
    <property type="entry name" value="TRAF-LIKE SUPERFAMILY PROTEIN"/>
    <property type="match status" value="1"/>
</dbReference>
<dbReference type="InterPro" id="IPR002083">
    <property type="entry name" value="MATH/TRAF_dom"/>
</dbReference>
<evidence type="ECO:0000313" key="4">
    <source>
        <dbReference type="Proteomes" id="UP000504610"/>
    </source>
</evidence>
<proteinExistence type="predicted"/>
<dbReference type="GeneID" id="108850148"/>
<dbReference type="InterPro" id="IPR008974">
    <property type="entry name" value="TRAF-like"/>
</dbReference>
<sequence>MGDDIKFTWVIKNFSSVSKKSYSDKVVIGGCEWSLIAYSDGNSKGSSKLRLFLGVTDGPNVRSGWSQHANLYCTIVNKNSRKVSQLLVTSRSSTQKASNWVLTSMIPLSELVDENGGFIVNGEVKIVMEVFVLVKQPLKKTKLNDNGYLVDVNGFQVLPSQAKIVRRISEKHADVALVLRAKNKHLSTACMNVLLCLIDTLSLTPQELSSEDLVEADNAPAYLKDAGFKVDWLEKKLKEVKENIEKVHIGETRMQELEDELKNLKHKCSEVEAMLEKEKADVLARSYLAFDELFNIIF</sequence>
<dbReference type="OrthoDB" id="1108092at2759"/>